<dbReference type="Proteomes" id="UP000663651">
    <property type="component" value="Chromosome"/>
</dbReference>
<dbReference type="CDD" id="cd05931">
    <property type="entry name" value="FAAL"/>
    <property type="match status" value="1"/>
</dbReference>
<sequence length="594" mass="65101">MNELKMTPTENSIALRQGDFQSLAEALDYAAEGTTGINFYSGKGALEASVSYTQLRQGARSLASKLLGLGLKRGERMALVADTDADFVRFFFACQYAGLVPVPLPAAVHLGGRQAVIENLRKLLVSCGAKAAMSSSSFYPFLVDAVDGLNLDHVGEPAFFDALPEADLPLQHPRPDEVAYLQYTSGSTRFPRGVVITQKSVMANLEGIIRNGLGVRPGDRCTSWLPFYHDMGLVGFLLAPMASQLSIDYLSTRDFAMRPRLWPALISRNRATISYSPTFGYALCARRIRPNEIERYDLSSWRIAGTGAEPIRADILDRFARLLEPAGFHSRAFVASYGMAECSLAVSFAPLGKGLVIDRISAETLAENGTAVPVEESRCSRETKELVFCGAPLPGHEIEIRDEQGRVLPERRCGVLHVRGPSVMSGYLGDHESTREVLSSDGWLNTGDLAYLADGQVIITGRKKDMIIINGRNIWPQDIEFIAEQMPEIRSRDAAAFSTGGVGEDEAVVLVVQCRQFRQFDEMERDRLVEALRGRVREEFGIDCMVELVPPAHPAANIIRQDIKNHGTGRFSPPQPGSVPSPPAVCRPDRELAA</sequence>
<name>A0ABX7Q6W3_9BACT</name>
<dbReference type="InterPro" id="IPR045851">
    <property type="entry name" value="AMP-bd_C_sf"/>
</dbReference>
<gene>
    <name evidence="5" type="ORF">JZM60_05920</name>
</gene>
<dbReference type="RefSeq" id="WP_207164583.1">
    <property type="nucleotide sequence ID" value="NZ_CP071382.1"/>
</dbReference>
<proteinExistence type="inferred from homology"/>
<evidence type="ECO:0000259" key="4">
    <source>
        <dbReference type="Pfam" id="PF00501"/>
    </source>
</evidence>
<dbReference type="SUPFAM" id="SSF56801">
    <property type="entry name" value="Acetyl-CoA synthetase-like"/>
    <property type="match status" value="1"/>
</dbReference>
<evidence type="ECO:0000256" key="1">
    <source>
        <dbReference type="ARBA" id="ARBA00006432"/>
    </source>
</evidence>
<keyword evidence="6" id="KW-1185">Reference proteome</keyword>
<evidence type="ECO:0000256" key="2">
    <source>
        <dbReference type="ARBA" id="ARBA00022598"/>
    </source>
</evidence>
<dbReference type="InterPro" id="IPR000873">
    <property type="entry name" value="AMP-dep_synth/lig_dom"/>
</dbReference>
<feature type="compositionally biased region" description="Pro residues" evidence="3">
    <location>
        <begin position="573"/>
        <end position="585"/>
    </location>
</feature>
<dbReference type="PANTHER" id="PTHR22754:SF32">
    <property type="entry name" value="DISCO-INTERACTING PROTEIN 2"/>
    <property type="match status" value="1"/>
</dbReference>
<dbReference type="Gene3D" id="3.40.50.12780">
    <property type="entry name" value="N-terminal domain of ligase-like"/>
    <property type="match status" value="1"/>
</dbReference>
<feature type="region of interest" description="Disordered" evidence="3">
    <location>
        <begin position="565"/>
        <end position="594"/>
    </location>
</feature>
<feature type="domain" description="AMP-dependent synthetase/ligase" evidence="4">
    <location>
        <begin position="48"/>
        <end position="428"/>
    </location>
</feature>
<keyword evidence="2 5" id="KW-0436">Ligase</keyword>
<dbReference type="Pfam" id="PF00501">
    <property type="entry name" value="AMP-binding"/>
    <property type="match status" value="1"/>
</dbReference>
<dbReference type="GO" id="GO:0016874">
    <property type="term" value="F:ligase activity"/>
    <property type="evidence" value="ECO:0007669"/>
    <property type="project" value="UniProtKB-KW"/>
</dbReference>
<dbReference type="NCBIfam" id="NF006624">
    <property type="entry name" value="PRK09192.1"/>
    <property type="match status" value="1"/>
</dbReference>
<dbReference type="PANTHER" id="PTHR22754">
    <property type="entry name" value="DISCO-INTERACTING PROTEIN 2 DIP2 -RELATED"/>
    <property type="match status" value="1"/>
</dbReference>
<evidence type="ECO:0000313" key="6">
    <source>
        <dbReference type="Proteomes" id="UP000663651"/>
    </source>
</evidence>
<accession>A0ABX7Q6W3</accession>
<organism evidence="5 6">
    <name type="scientific">Geobacter benzoatilyticus</name>
    <dbReference type="NCBI Taxonomy" id="2815309"/>
    <lineage>
        <taxon>Bacteria</taxon>
        <taxon>Pseudomonadati</taxon>
        <taxon>Thermodesulfobacteriota</taxon>
        <taxon>Desulfuromonadia</taxon>
        <taxon>Geobacterales</taxon>
        <taxon>Geobacteraceae</taxon>
        <taxon>Geobacter</taxon>
    </lineage>
</organism>
<comment type="similarity">
    <text evidence="1">Belongs to the ATP-dependent AMP-binding enzyme family.</text>
</comment>
<dbReference type="EMBL" id="CP071382">
    <property type="protein sequence ID" value="QSV46805.1"/>
    <property type="molecule type" value="Genomic_DNA"/>
</dbReference>
<dbReference type="InterPro" id="IPR042099">
    <property type="entry name" value="ANL_N_sf"/>
</dbReference>
<dbReference type="InterPro" id="IPR040097">
    <property type="entry name" value="FAAL/FAAC"/>
</dbReference>
<evidence type="ECO:0000256" key="3">
    <source>
        <dbReference type="SAM" id="MobiDB-lite"/>
    </source>
</evidence>
<dbReference type="Gene3D" id="3.30.300.30">
    <property type="match status" value="1"/>
</dbReference>
<evidence type="ECO:0000313" key="5">
    <source>
        <dbReference type="EMBL" id="QSV46805.1"/>
    </source>
</evidence>
<reference evidence="5 6" key="1">
    <citation type="submission" date="2021-03" db="EMBL/GenBank/DDBJ databases">
        <title>Geobacter metallireducens gen. nov. sp. nov., a microorganism capable of coupling the complete oxidation of organic compounds to the reduction of iron and other metals.</title>
        <authorList>
            <person name="Li Y."/>
        </authorList>
    </citation>
    <scope>NUCLEOTIDE SEQUENCE [LARGE SCALE GENOMIC DNA]</scope>
    <source>
        <strain evidence="5 6">Jerry-YX</strain>
    </source>
</reference>
<protein>
    <submittedName>
        <fullName evidence="5">Fatty acyl-AMP ligase</fullName>
    </submittedName>
</protein>